<reference evidence="9 10" key="1">
    <citation type="journal article" date="2019" name="BMC Genomics">
        <title>New insights from Opisthorchis felineus genome: update on genomics of the epidemiologically important liver flukes.</title>
        <authorList>
            <person name="Ershov N.I."/>
            <person name="Mordvinov V.A."/>
            <person name="Prokhortchouk E.B."/>
            <person name="Pakharukova M.Y."/>
            <person name="Gunbin K.V."/>
            <person name="Ustyantsev K."/>
            <person name="Genaev M.A."/>
            <person name="Blinov A.G."/>
            <person name="Mazur A."/>
            <person name="Boulygina E."/>
            <person name="Tsygankova S."/>
            <person name="Khrameeva E."/>
            <person name="Chekanov N."/>
            <person name="Fan G."/>
            <person name="Xiao A."/>
            <person name="Zhang H."/>
            <person name="Xu X."/>
            <person name="Yang H."/>
            <person name="Solovyev V."/>
            <person name="Lee S.M."/>
            <person name="Liu X."/>
            <person name="Afonnikov D.A."/>
            <person name="Skryabin K.G."/>
        </authorList>
    </citation>
    <scope>NUCLEOTIDE SEQUENCE [LARGE SCALE GENOMIC DNA]</scope>
    <source>
        <strain evidence="9">AK-0245</strain>
        <tissue evidence="9">Whole organism</tissue>
    </source>
</reference>
<evidence type="ECO:0000313" key="9">
    <source>
        <dbReference type="EMBL" id="TGZ48833.1"/>
    </source>
</evidence>
<dbReference type="InterPro" id="IPR001765">
    <property type="entry name" value="Carbonic_anhydrase"/>
</dbReference>
<keyword evidence="3 7" id="KW-0479">Metal-binding</keyword>
<evidence type="ECO:0000256" key="6">
    <source>
        <dbReference type="ARBA" id="ARBA00048348"/>
    </source>
</evidence>
<dbReference type="PANTHER" id="PTHR11002:SF76">
    <property type="entry name" value="CARBONIC ANHYDRASE"/>
    <property type="match status" value="1"/>
</dbReference>
<gene>
    <name evidence="9" type="ORF">CRM22_010953</name>
</gene>
<evidence type="ECO:0000256" key="8">
    <source>
        <dbReference type="RuleBase" id="RU003956"/>
    </source>
</evidence>
<keyword evidence="10" id="KW-1185">Reference proteome</keyword>
<comment type="similarity">
    <text evidence="1 8">Belongs to the beta-class carbonic anhydrase family.</text>
</comment>
<feature type="binding site" evidence="7">
    <location>
        <position position="37"/>
    </location>
    <ligand>
        <name>Zn(2+)</name>
        <dbReference type="ChEBI" id="CHEBI:29105"/>
    </ligand>
</feature>
<dbReference type="PANTHER" id="PTHR11002">
    <property type="entry name" value="CARBONIC ANHYDRASE"/>
    <property type="match status" value="1"/>
</dbReference>
<keyword evidence="4 7" id="KW-0862">Zinc</keyword>
<organism evidence="9 10">
    <name type="scientific">Opisthorchis felineus</name>
    <dbReference type="NCBI Taxonomy" id="147828"/>
    <lineage>
        <taxon>Eukaryota</taxon>
        <taxon>Metazoa</taxon>
        <taxon>Spiralia</taxon>
        <taxon>Lophotrochozoa</taxon>
        <taxon>Platyhelminthes</taxon>
        <taxon>Trematoda</taxon>
        <taxon>Digenea</taxon>
        <taxon>Opisthorchiida</taxon>
        <taxon>Opisthorchiata</taxon>
        <taxon>Opisthorchiidae</taxon>
        <taxon>Opisthorchis</taxon>
    </lineage>
</organism>
<accession>A0A4S2KH81</accession>
<proteinExistence type="inferred from homology"/>
<dbReference type="Pfam" id="PF00484">
    <property type="entry name" value="Pro_CA"/>
    <property type="match status" value="1"/>
</dbReference>
<dbReference type="EMBL" id="SJOL01011346">
    <property type="protein sequence ID" value="TGZ48833.1"/>
    <property type="molecule type" value="Genomic_DNA"/>
</dbReference>
<feature type="binding site" evidence="7">
    <location>
        <position position="39"/>
    </location>
    <ligand>
        <name>Zn(2+)</name>
        <dbReference type="ChEBI" id="CHEBI:29105"/>
    </ligand>
</feature>
<sequence>MELLLQRALVFTQNGQRTQFINQLKSLPNVCAVVISCVDPRVSPTKFLCSQPGQMFTIRNAGNFVPCGEPHSEASCTVLGTIDLACIRGKANELIVCGHSDCKAMHLLNSIGPSLVRGDLPVSQMSPIEKWVAMNGLASYRKHTLNLDVLHFPVVDPQVRKSNFNLKLSSLKDFEECDRLSQVNVVQQMTNFYCQPLLAERLRNGSFNVHGLWFQIHSGQLYMFSRDRQSFVPVTGDTLPDLVKELDSP</sequence>
<feature type="binding site" evidence="7">
    <location>
        <position position="99"/>
    </location>
    <ligand>
        <name>Zn(2+)</name>
        <dbReference type="ChEBI" id="CHEBI:29105"/>
    </ligand>
</feature>
<dbReference type="SMART" id="SM00947">
    <property type="entry name" value="Pro_CA"/>
    <property type="match status" value="1"/>
</dbReference>
<comment type="catalytic activity">
    <reaction evidence="6 8">
        <text>hydrogencarbonate + H(+) = CO2 + H2O</text>
        <dbReference type="Rhea" id="RHEA:10748"/>
        <dbReference type="ChEBI" id="CHEBI:15377"/>
        <dbReference type="ChEBI" id="CHEBI:15378"/>
        <dbReference type="ChEBI" id="CHEBI:16526"/>
        <dbReference type="ChEBI" id="CHEBI:17544"/>
        <dbReference type="EC" id="4.2.1.1"/>
    </reaction>
</comment>
<evidence type="ECO:0000313" key="10">
    <source>
        <dbReference type="Proteomes" id="UP000308267"/>
    </source>
</evidence>
<comment type="function">
    <text evidence="8">Reversible hydration of carbon dioxide.</text>
</comment>
<dbReference type="GO" id="GO:0008270">
    <property type="term" value="F:zinc ion binding"/>
    <property type="evidence" value="ECO:0007669"/>
    <property type="project" value="UniProtKB-UniRule"/>
</dbReference>
<evidence type="ECO:0000256" key="3">
    <source>
        <dbReference type="ARBA" id="ARBA00022723"/>
    </source>
</evidence>
<evidence type="ECO:0000256" key="1">
    <source>
        <dbReference type="ARBA" id="ARBA00006217"/>
    </source>
</evidence>
<name>A0A4S2KH81_OPIFE</name>
<dbReference type="AlphaFoldDB" id="A0A4S2KH81"/>
<evidence type="ECO:0000256" key="4">
    <source>
        <dbReference type="ARBA" id="ARBA00022833"/>
    </source>
</evidence>
<dbReference type="Proteomes" id="UP000308267">
    <property type="component" value="Unassembled WGS sequence"/>
</dbReference>
<keyword evidence="5 8" id="KW-0456">Lyase</keyword>
<comment type="caution">
    <text evidence="9">The sequence shown here is derived from an EMBL/GenBank/DDBJ whole genome shotgun (WGS) entry which is preliminary data.</text>
</comment>
<evidence type="ECO:0000256" key="7">
    <source>
        <dbReference type="PIRSR" id="PIRSR601765-1"/>
    </source>
</evidence>
<protein>
    <recommendedName>
        <fullName evidence="2 8">Carbonic anhydrase</fullName>
        <ecNumber evidence="2 8">4.2.1.1</ecNumber>
    </recommendedName>
    <alternativeName>
        <fullName evidence="8">Carbonate dehydratase</fullName>
    </alternativeName>
</protein>
<evidence type="ECO:0000256" key="5">
    <source>
        <dbReference type="ARBA" id="ARBA00023239"/>
    </source>
</evidence>
<dbReference type="SUPFAM" id="SSF53056">
    <property type="entry name" value="beta-carbonic anhydrase, cab"/>
    <property type="match status" value="1"/>
</dbReference>
<dbReference type="STRING" id="147828.A0A4S2KH81"/>
<dbReference type="EC" id="4.2.1.1" evidence="2 8"/>
<dbReference type="GO" id="GO:0004089">
    <property type="term" value="F:carbonate dehydratase activity"/>
    <property type="evidence" value="ECO:0007669"/>
    <property type="project" value="UniProtKB-UniRule"/>
</dbReference>
<dbReference type="OrthoDB" id="10020193at2759"/>
<dbReference type="InterPro" id="IPR036874">
    <property type="entry name" value="Carbonic_anhydrase_sf"/>
</dbReference>
<comment type="cofactor">
    <cofactor evidence="7">
        <name>Zn(2+)</name>
        <dbReference type="ChEBI" id="CHEBI:29105"/>
    </cofactor>
    <text evidence="7">Binds 1 zinc ion per subunit.</text>
</comment>
<feature type="binding site" evidence="7">
    <location>
        <position position="102"/>
    </location>
    <ligand>
        <name>Zn(2+)</name>
        <dbReference type="ChEBI" id="CHEBI:29105"/>
    </ligand>
</feature>
<dbReference type="Gene3D" id="3.40.1050.10">
    <property type="entry name" value="Carbonic anhydrase"/>
    <property type="match status" value="1"/>
</dbReference>
<evidence type="ECO:0000256" key="2">
    <source>
        <dbReference type="ARBA" id="ARBA00012925"/>
    </source>
</evidence>